<dbReference type="Gene3D" id="1.10.10.2210">
    <property type="match status" value="1"/>
</dbReference>
<proteinExistence type="predicted"/>
<evidence type="ECO:0000259" key="1">
    <source>
        <dbReference type="PROSITE" id="PS50878"/>
    </source>
</evidence>
<evidence type="ECO:0000313" key="2">
    <source>
        <dbReference type="EMBL" id="JAR88544.1"/>
    </source>
</evidence>
<keyword evidence="2" id="KW-0548">Nucleotidyltransferase</keyword>
<dbReference type="Gene3D" id="3.30.70.2630">
    <property type="match status" value="1"/>
</dbReference>
<reference evidence="2" key="1">
    <citation type="journal article" date="2018" name="PLoS Negl. Trop. Dis.">
        <title>Sialome diversity of ticks revealed by RNAseq of single tick salivary glands.</title>
        <authorList>
            <person name="Perner J."/>
            <person name="Kropackova S."/>
            <person name="Kopacek P."/>
            <person name="Ribeiro J.M."/>
        </authorList>
    </citation>
    <scope>NUCLEOTIDE SEQUENCE</scope>
    <source>
        <strain evidence="2">Siblings of single egg batch collected in Ceske Budejovice</strain>
        <tissue evidence="2">Salivary glands</tissue>
    </source>
</reference>
<accession>A0A147BCQ4</accession>
<dbReference type="InterPro" id="IPR000477">
    <property type="entry name" value="RT_dom"/>
</dbReference>
<dbReference type="EMBL" id="GEGO01006860">
    <property type="protein sequence ID" value="JAR88544.1"/>
    <property type="molecule type" value="Transcribed_RNA"/>
</dbReference>
<dbReference type="CDD" id="cd00304">
    <property type="entry name" value="RT_like"/>
    <property type="match status" value="1"/>
</dbReference>
<protein>
    <submittedName>
        <fullName evidence="2">Putative reverse transcriptase</fullName>
    </submittedName>
</protein>
<dbReference type="PANTHER" id="PTHR21301">
    <property type="entry name" value="REVERSE TRANSCRIPTASE"/>
    <property type="match status" value="1"/>
</dbReference>
<dbReference type="SUPFAM" id="SSF56672">
    <property type="entry name" value="DNA/RNA polymerases"/>
    <property type="match status" value="1"/>
</dbReference>
<dbReference type="InterPro" id="IPR043502">
    <property type="entry name" value="DNA/RNA_pol_sf"/>
</dbReference>
<keyword evidence="2" id="KW-0695">RNA-directed DNA polymerase</keyword>
<feature type="domain" description="Reverse transcriptase" evidence="1">
    <location>
        <begin position="146"/>
        <end position="439"/>
    </location>
</feature>
<feature type="non-terminal residue" evidence="2">
    <location>
        <position position="1"/>
    </location>
</feature>
<sequence length="638" mass="72421">VVNPCKVSISRKTEQTLGNGPKFCMNVRPSRLDVFSAIQSISKVTGHDDRATFVDCAVDRMDKLMNDSFRTEKRDFRVISAAVKELERGSLRLMQTDKSGMFGVLPETVFGRKADEALGALFIEWKGNIKKIKKNIVQILKEDEMDDLAKRVVNQTRSSLSLKFFLKDHKPDMPFRTVINELGTWQCSVSKFLQRGLNVIQLEGSLSLRNSEALNASEFLEGFHGRQCTVMSMDIKDLYYSLEKVRLMQRVRQVLELNLVNFQSRTGIAVDSFLSLLDLYLQATVVEFNGQKYVQRDGVCIGSSVAPMLAEIYLNTLDSCVSETLKENNLNGCIVKRYVDDIFICAFRESDAQGLESIIKAAAPELRFTTEKPENGILQFLDLRVHVEQGLCWEYGKKAGKPVLSRKSCHAKSVKAGVVKSLVTNALSKSCAHFMSSAVKEQWRRLESAGYEEEFIKRQLELKFNNESREKEARKKIAVIPYYHGISHNLKALAKKFGVDVVFSADFRMSSLTPFLSGHKGCQKAHREPSVPCKERVVYEIPLTCGFRYVGQTSRCLNDRLLEHKRNVRMHAADSEIAKHIEECNNCKAHWSETEVLHNERNDIKRVVKETIRISSIGNCISKASMQLGRNSKKFLRL</sequence>
<dbReference type="PROSITE" id="PS50878">
    <property type="entry name" value="RT_POL"/>
    <property type="match status" value="1"/>
</dbReference>
<organism evidence="2">
    <name type="scientific">Ixodes ricinus</name>
    <name type="common">Common tick</name>
    <name type="synonym">Acarus ricinus</name>
    <dbReference type="NCBI Taxonomy" id="34613"/>
    <lineage>
        <taxon>Eukaryota</taxon>
        <taxon>Metazoa</taxon>
        <taxon>Ecdysozoa</taxon>
        <taxon>Arthropoda</taxon>
        <taxon>Chelicerata</taxon>
        <taxon>Arachnida</taxon>
        <taxon>Acari</taxon>
        <taxon>Parasitiformes</taxon>
        <taxon>Ixodida</taxon>
        <taxon>Ixodoidea</taxon>
        <taxon>Ixodidae</taxon>
        <taxon>Ixodinae</taxon>
        <taxon>Ixodes</taxon>
    </lineage>
</organism>
<name>A0A147BCQ4_IXORI</name>
<dbReference type="Pfam" id="PF00078">
    <property type="entry name" value="RVT_1"/>
    <property type="match status" value="1"/>
</dbReference>
<dbReference type="PANTHER" id="PTHR21301:SF10">
    <property type="entry name" value="REVERSE TRANSCRIPTASE DOMAIN-CONTAINING PROTEIN"/>
    <property type="match status" value="1"/>
</dbReference>
<dbReference type="Gene3D" id="3.10.10.20">
    <property type="match status" value="1"/>
</dbReference>
<dbReference type="AlphaFoldDB" id="A0A147BCQ4"/>
<keyword evidence="2" id="KW-0808">Transferase</keyword>
<dbReference type="GO" id="GO:0003964">
    <property type="term" value="F:RNA-directed DNA polymerase activity"/>
    <property type="evidence" value="ECO:0007669"/>
    <property type="project" value="UniProtKB-KW"/>
</dbReference>